<dbReference type="Gene3D" id="3.30.300.30">
    <property type="match status" value="1"/>
</dbReference>
<dbReference type="GO" id="GO:0016877">
    <property type="term" value="F:ligase activity, forming carbon-sulfur bonds"/>
    <property type="evidence" value="ECO:0007669"/>
    <property type="project" value="UniProtKB-ARBA"/>
</dbReference>
<protein>
    <submittedName>
        <fullName evidence="4">Long-chain acyl-CoA synthetase</fullName>
    </submittedName>
</protein>
<dbReference type="PANTHER" id="PTHR43767">
    <property type="entry name" value="LONG-CHAIN-FATTY-ACID--COA LIGASE"/>
    <property type="match status" value="1"/>
</dbReference>
<dbReference type="Pfam" id="PF13193">
    <property type="entry name" value="AMP-binding_C"/>
    <property type="match status" value="1"/>
</dbReference>
<dbReference type="InterPro" id="IPR050237">
    <property type="entry name" value="ATP-dep_AMP-bd_enzyme"/>
</dbReference>
<dbReference type="EMBL" id="FOWW01000004">
    <property type="protein sequence ID" value="SFQ10126.1"/>
    <property type="molecule type" value="Genomic_DNA"/>
</dbReference>
<dbReference type="RefSeq" id="WP_092530824.1">
    <property type="nucleotide sequence ID" value="NZ_FOWW01000004.1"/>
</dbReference>
<dbReference type="InterPro" id="IPR045851">
    <property type="entry name" value="AMP-bd_C_sf"/>
</dbReference>
<sequence>MPTTSLPSAGAVGLWNIAAEQPDVTAVVDPDGSEVGYGALAAKANTYARGLQALGLEPGDAVVVLQPNGVELLAAYFAAIQSGLYVVMVNWHLVGPEVAYILADSGAKAFLAHERFADTAVAAAEEAGVPAKARFAVGPVPGFRRIDELGAGEGDGRPARRTAGSPMLYTSGTTGRPKGVRRPLTGADPDQVPPASAWFFGVFGLRPFDGHVHLCGSPLYHTAVLNFVAISLQLGHPAVLMDRWDPEKMLRLIERHRVTHSHMVPTQFRRLLALPDDVRSRYDLSSLRVMIHGAAPCPLEVKRRMLEWWGPVVTEYYAATEGGGTVISGEEWLRKPGSVGRPWPGSTIKVLDDDGRELPPGETGTVYMKMGDSTFEYHKDREKTEKARVGDLFTLGDVGHLDEDGYLYLHDRKNDMIISGGVNIYPAEIEGELVMHPKVADVAVFGVPHDDWGEEIKAVVQPAPGVEPSAELTEELLEFARGRLAKFKLPRSVDYRAELPRDPNGKLYKRKLRDPYWQGRERAI</sequence>
<name>A0A1I5VT26_9PSEU</name>
<proteinExistence type="predicted"/>
<gene>
    <name evidence="4" type="ORF">SAMN05421810_104484</name>
</gene>
<dbReference type="PANTHER" id="PTHR43767:SF7">
    <property type="entry name" value="MEDIUM_LONG-CHAIN-FATTY-ACID--COA LIGASE FADD8"/>
    <property type="match status" value="1"/>
</dbReference>
<reference evidence="5" key="1">
    <citation type="submission" date="2016-10" db="EMBL/GenBank/DDBJ databases">
        <authorList>
            <person name="Varghese N."/>
            <person name="Submissions S."/>
        </authorList>
    </citation>
    <scope>NUCLEOTIDE SEQUENCE [LARGE SCALE GENOMIC DNA]</scope>
    <source>
        <strain evidence="5">CGMCC 4.5579</strain>
    </source>
</reference>
<organism evidence="4 5">
    <name type="scientific">Amycolatopsis arida</name>
    <dbReference type="NCBI Taxonomy" id="587909"/>
    <lineage>
        <taxon>Bacteria</taxon>
        <taxon>Bacillati</taxon>
        <taxon>Actinomycetota</taxon>
        <taxon>Actinomycetes</taxon>
        <taxon>Pseudonocardiales</taxon>
        <taxon>Pseudonocardiaceae</taxon>
        <taxon>Amycolatopsis</taxon>
    </lineage>
</organism>
<accession>A0A1I5VT26</accession>
<dbReference type="InterPro" id="IPR025110">
    <property type="entry name" value="AMP-bd_C"/>
</dbReference>
<feature type="compositionally biased region" description="Basic and acidic residues" evidence="1">
    <location>
        <begin position="148"/>
        <end position="158"/>
    </location>
</feature>
<keyword evidence="5" id="KW-1185">Reference proteome</keyword>
<dbReference type="AlphaFoldDB" id="A0A1I5VT26"/>
<feature type="region of interest" description="Disordered" evidence="1">
    <location>
        <begin position="148"/>
        <end position="181"/>
    </location>
</feature>
<feature type="domain" description="AMP-binding enzyme C-terminal" evidence="3">
    <location>
        <begin position="428"/>
        <end position="506"/>
    </location>
</feature>
<evidence type="ECO:0000256" key="1">
    <source>
        <dbReference type="SAM" id="MobiDB-lite"/>
    </source>
</evidence>
<dbReference type="SUPFAM" id="SSF56801">
    <property type="entry name" value="Acetyl-CoA synthetase-like"/>
    <property type="match status" value="1"/>
</dbReference>
<dbReference type="InterPro" id="IPR042099">
    <property type="entry name" value="ANL_N_sf"/>
</dbReference>
<feature type="domain" description="AMP-dependent synthetase/ligase" evidence="2">
    <location>
        <begin position="17"/>
        <end position="369"/>
    </location>
</feature>
<dbReference type="Pfam" id="PF00501">
    <property type="entry name" value="AMP-binding"/>
    <property type="match status" value="1"/>
</dbReference>
<evidence type="ECO:0000313" key="4">
    <source>
        <dbReference type="EMBL" id="SFQ10126.1"/>
    </source>
</evidence>
<dbReference type="Proteomes" id="UP000198727">
    <property type="component" value="Unassembled WGS sequence"/>
</dbReference>
<evidence type="ECO:0000313" key="5">
    <source>
        <dbReference type="Proteomes" id="UP000198727"/>
    </source>
</evidence>
<evidence type="ECO:0000259" key="3">
    <source>
        <dbReference type="Pfam" id="PF13193"/>
    </source>
</evidence>
<dbReference type="InterPro" id="IPR000873">
    <property type="entry name" value="AMP-dep_synth/lig_dom"/>
</dbReference>
<dbReference type="PROSITE" id="PS00455">
    <property type="entry name" value="AMP_BINDING"/>
    <property type="match status" value="1"/>
</dbReference>
<dbReference type="InterPro" id="IPR020845">
    <property type="entry name" value="AMP-binding_CS"/>
</dbReference>
<evidence type="ECO:0000259" key="2">
    <source>
        <dbReference type="Pfam" id="PF00501"/>
    </source>
</evidence>
<dbReference type="STRING" id="587909.SAMN05421810_104484"/>
<dbReference type="OrthoDB" id="9803968at2"/>
<dbReference type="Gene3D" id="3.40.50.12780">
    <property type="entry name" value="N-terminal domain of ligase-like"/>
    <property type="match status" value="1"/>
</dbReference>